<dbReference type="PANTHER" id="PTHR36306:SF1">
    <property type="entry name" value="ALPHA-AMYLASE-RELATED"/>
    <property type="match status" value="1"/>
</dbReference>
<dbReference type="SUPFAM" id="SSF88688">
    <property type="entry name" value="Families 57/38 glycoside transferase middle domain"/>
    <property type="match status" value="1"/>
</dbReference>
<dbReference type="InterPro" id="IPR015178">
    <property type="entry name" value="A-amylase/a-glucTrfase_central"/>
</dbReference>
<keyword evidence="7" id="KW-1185">Reference proteome</keyword>
<dbReference type="AlphaFoldDB" id="A0A511N6S0"/>
<feature type="domain" description="Glycoside hydrolase family 57 N-terminal" evidence="3">
    <location>
        <begin position="6"/>
        <end position="248"/>
    </location>
</feature>
<comment type="similarity">
    <text evidence="1">Belongs to the glycosyl hydrolase 57 family.</text>
</comment>
<dbReference type="RefSeq" id="WP_186816116.1">
    <property type="nucleotide sequence ID" value="NZ_BJXB01000018.1"/>
</dbReference>
<dbReference type="InterPro" id="IPR028995">
    <property type="entry name" value="Glyco_hydro_57/38_cen_sf"/>
</dbReference>
<dbReference type="InterPro" id="IPR011330">
    <property type="entry name" value="Glyco_hydro/deAcase_b/a-brl"/>
</dbReference>
<dbReference type="Proteomes" id="UP000321306">
    <property type="component" value="Unassembled WGS sequence"/>
</dbReference>
<reference evidence="6 7" key="1">
    <citation type="submission" date="2019-07" db="EMBL/GenBank/DDBJ databases">
        <title>Whole genome shotgun sequence of Deinococcus cellulosilyticus NBRC 106333.</title>
        <authorList>
            <person name="Hosoyama A."/>
            <person name="Uohara A."/>
            <person name="Ohji S."/>
            <person name="Ichikawa N."/>
        </authorList>
    </citation>
    <scope>NUCLEOTIDE SEQUENCE [LARGE SCALE GENOMIC DNA]</scope>
    <source>
        <strain evidence="6 7">NBRC 106333</strain>
    </source>
</reference>
<dbReference type="GO" id="GO:0016740">
    <property type="term" value="F:transferase activity"/>
    <property type="evidence" value="ECO:0007669"/>
    <property type="project" value="UniProtKB-KW"/>
</dbReference>
<dbReference type="InterPro" id="IPR015179">
    <property type="entry name" value="A-amylase/a-glucTrfase_C"/>
</dbReference>
<evidence type="ECO:0000259" key="4">
    <source>
        <dbReference type="Pfam" id="PF09094"/>
    </source>
</evidence>
<evidence type="ECO:0000313" key="7">
    <source>
        <dbReference type="Proteomes" id="UP000321306"/>
    </source>
</evidence>
<sequence>MSRLALVLHNHQPNGNLPDLLEKAHQTAYLPFLKVLQEHPRIKINLHYSGTLLQWIQKNHPTTLQLLKQLVERGQVELLGGGMHEPLLPLIPKRDRMAQIAAQRDWMAQHLGFRSKGVWLAECAWDTDLPETLSECGVEFTLLDDTQIPEQALPATYYLTEHDGHNVRVFVMQHQLHNQMPYAQPATLIENIRAQKQLVVLGEDGESLGLIGDTYQRCYIEGWLQNFFTALEQNRDIQLVHLSEELKQPCSGLVYVPSSSFAAPDGYFRQAMAKYAGINNLHKRMRYTSLKLDMTPRASQQAYEHLWRGQTGDAYWPTSAEYNFVRFEAYRNLIRAENEIEPRKYSWLEIDYRDTNGDGIQELIAESHTMNLHFSPTEGGSLQEWDYREKAVNLVDSYSDHPRTHPRTLVEHFFGGEVSLRSFASGQYLELGDFSTGLFDAGKYRNRVTLSRMGIVRGPAGIPVPVELKKSLKILPKEHQIELEYRITNHGDWDIITRFGSKWNFGLLAGDSPDRYFYINGRKVGSLGSTQEHREVTHAGIVDEWLGIRVVFEFEGREATIWHYPVVCDRKRPLYQSSVFMPVFDLDLPKGRSRRLAFNVHVEEL</sequence>
<dbReference type="Pfam" id="PF09095">
    <property type="entry name" value="AmyA-gluTrfs_C"/>
    <property type="match status" value="2"/>
</dbReference>
<feature type="domain" description="Alpha-amylase/4-alpha-glucanotransferase C-terminal" evidence="5">
    <location>
        <begin position="354"/>
        <end position="397"/>
    </location>
</feature>
<dbReference type="GO" id="GO:0005975">
    <property type="term" value="P:carbohydrate metabolic process"/>
    <property type="evidence" value="ECO:0007669"/>
    <property type="project" value="InterPro"/>
</dbReference>
<accession>A0A511N6S0</accession>
<feature type="domain" description="Alpha-amylase/4-alpha-glucanotransferase C-terminal" evidence="5">
    <location>
        <begin position="407"/>
        <end position="566"/>
    </location>
</feature>
<proteinExistence type="inferred from homology"/>
<dbReference type="SUPFAM" id="SSF88713">
    <property type="entry name" value="Glycoside hydrolase/deacetylase"/>
    <property type="match status" value="1"/>
</dbReference>
<organism evidence="6 7">
    <name type="scientific">Deinococcus cellulosilyticus (strain DSM 18568 / NBRC 106333 / KACC 11606 / 5516J-15)</name>
    <dbReference type="NCBI Taxonomy" id="1223518"/>
    <lineage>
        <taxon>Bacteria</taxon>
        <taxon>Thermotogati</taxon>
        <taxon>Deinococcota</taxon>
        <taxon>Deinococci</taxon>
        <taxon>Deinococcales</taxon>
        <taxon>Deinococcaceae</taxon>
        <taxon>Deinococcus</taxon>
    </lineage>
</organism>
<dbReference type="Gene3D" id="2.70.98.10">
    <property type="match status" value="1"/>
</dbReference>
<dbReference type="InterPro" id="IPR011013">
    <property type="entry name" value="Gal_mutarotase_sf_dom"/>
</dbReference>
<dbReference type="SUPFAM" id="SSF74650">
    <property type="entry name" value="Galactose mutarotase-like"/>
    <property type="match status" value="1"/>
</dbReference>
<keyword evidence="2" id="KW-0119">Carbohydrate metabolism</keyword>
<dbReference type="EMBL" id="BJXB01000018">
    <property type="protein sequence ID" value="GEM48158.1"/>
    <property type="molecule type" value="Genomic_DNA"/>
</dbReference>
<dbReference type="InterPro" id="IPR004300">
    <property type="entry name" value="Glyco_hydro_57_N"/>
</dbReference>
<dbReference type="PANTHER" id="PTHR36306">
    <property type="entry name" value="ALPHA-AMYLASE-RELATED-RELATED"/>
    <property type="match status" value="1"/>
</dbReference>
<evidence type="ECO:0000256" key="2">
    <source>
        <dbReference type="ARBA" id="ARBA00023277"/>
    </source>
</evidence>
<feature type="domain" description="Alpha-amylase/4-alpha-glucanotransferase central" evidence="4">
    <location>
        <begin position="266"/>
        <end position="337"/>
    </location>
</feature>
<comment type="caution">
    <text evidence="6">The sequence shown here is derived from an EMBL/GenBank/DDBJ whole genome shotgun (WGS) entry which is preliminary data.</text>
</comment>
<evidence type="ECO:0000259" key="5">
    <source>
        <dbReference type="Pfam" id="PF09095"/>
    </source>
</evidence>
<dbReference type="Gene3D" id="3.20.110.20">
    <property type="match status" value="1"/>
</dbReference>
<evidence type="ECO:0000256" key="1">
    <source>
        <dbReference type="ARBA" id="ARBA00006821"/>
    </source>
</evidence>
<evidence type="ECO:0000313" key="6">
    <source>
        <dbReference type="EMBL" id="GEM48158.1"/>
    </source>
</evidence>
<dbReference type="GO" id="GO:0030246">
    <property type="term" value="F:carbohydrate binding"/>
    <property type="evidence" value="ECO:0007669"/>
    <property type="project" value="InterPro"/>
</dbReference>
<keyword evidence="6" id="KW-0808">Transferase</keyword>
<protein>
    <submittedName>
        <fullName evidence="6">4-alpha-glucanotransferase</fullName>
    </submittedName>
</protein>
<name>A0A511N6S0_DEIC1</name>
<gene>
    <name evidence="6" type="ORF">DC3_37930</name>
</gene>
<evidence type="ECO:0000259" key="3">
    <source>
        <dbReference type="Pfam" id="PF03065"/>
    </source>
</evidence>
<dbReference type="InterPro" id="IPR052046">
    <property type="entry name" value="GH57_Enzymes"/>
</dbReference>
<dbReference type="InterPro" id="IPR014718">
    <property type="entry name" value="GH-type_carb-bd"/>
</dbReference>
<dbReference type="Pfam" id="PF03065">
    <property type="entry name" value="Glyco_hydro_57"/>
    <property type="match status" value="1"/>
</dbReference>
<dbReference type="Pfam" id="PF09094">
    <property type="entry name" value="AmyA-A_glucT_m"/>
    <property type="match status" value="1"/>
</dbReference>